<dbReference type="PANTHER" id="PTHR43102:SF2">
    <property type="entry name" value="GAF DOMAIN-CONTAINING PROTEIN"/>
    <property type="match status" value="1"/>
</dbReference>
<dbReference type="SUPFAM" id="SSF55781">
    <property type="entry name" value="GAF domain-like"/>
    <property type="match status" value="1"/>
</dbReference>
<evidence type="ECO:0000313" key="1">
    <source>
        <dbReference type="EMBL" id="MFC0627443.1"/>
    </source>
</evidence>
<evidence type="ECO:0000313" key="2">
    <source>
        <dbReference type="Proteomes" id="UP001589890"/>
    </source>
</evidence>
<accession>A0ABV6QS26</accession>
<protein>
    <recommendedName>
        <fullName evidence="3">GAF domain-containing protein</fullName>
    </recommendedName>
</protein>
<name>A0ABV6QS26_9ACTN</name>
<dbReference type="PANTHER" id="PTHR43102">
    <property type="entry name" value="SLR1143 PROTEIN"/>
    <property type="match status" value="1"/>
</dbReference>
<dbReference type="RefSeq" id="WP_380052222.1">
    <property type="nucleotide sequence ID" value="NZ_JBHLTC010000034.1"/>
</dbReference>
<comment type="caution">
    <text evidence="1">The sequence shown here is derived from an EMBL/GenBank/DDBJ whole genome shotgun (WGS) entry which is preliminary data.</text>
</comment>
<dbReference type="Proteomes" id="UP001589890">
    <property type="component" value="Unassembled WGS sequence"/>
</dbReference>
<dbReference type="Gene3D" id="3.30.450.40">
    <property type="match status" value="1"/>
</dbReference>
<sequence>MLDTPPDDAFDRINALAARYLHVPISIVSQVDSDRIWHKSRHGLESSEIDRERGLCASAILQGEPWEISDAAVDRAPLSTR</sequence>
<dbReference type="InterPro" id="IPR029016">
    <property type="entry name" value="GAF-like_dom_sf"/>
</dbReference>
<gene>
    <name evidence="1" type="ORF">ACFFGN_25440</name>
</gene>
<reference evidence="1 2" key="1">
    <citation type="submission" date="2024-09" db="EMBL/GenBank/DDBJ databases">
        <authorList>
            <person name="Sun Q."/>
            <person name="Mori K."/>
        </authorList>
    </citation>
    <scope>NUCLEOTIDE SEQUENCE [LARGE SCALE GENOMIC DNA]</scope>
    <source>
        <strain evidence="1 2">CGMCC 1.15906</strain>
    </source>
</reference>
<dbReference type="EMBL" id="JBHLTC010000034">
    <property type="protein sequence ID" value="MFC0627443.1"/>
    <property type="molecule type" value="Genomic_DNA"/>
</dbReference>
<evidence type="ECO:0008006" key="3">
    <source>
        <dbReference type="Google" id="ProtNLM"/>
    </source>
</evidence>
<keyword evidence="2" id="KW-1185">Reference proteome</keyword>
<proteinExistence type="predicted"/>
<organism evidence="1 2">
    <name type="scientific">Kribbella deserti</name>
    <dbReference type="NCBI Taxonomy" id="1926257"/>
    <lineage>
        <taxon>Bacteria</taxon>
        <taxon>Bacillati</taxon>
        <taxon>Actinomycetota</taxon>
        <taxon>Actinomycetes</taxon>
        <taxon>Propionibacteriales</taxon>
        <taxon>Kribbellaceae</taxon>
        <taxon>Kribbella</taxon>
    </lineage>
</organism>